<dbReference type="RefSeq" id="XP_028469458.1">
    <property type="nucleotide sequence ID" value="XM_028606658.1"/>
</dbReference>
<dbReference type="AlphaFoldDB" id="A0A3N2Q4G8"/>
<evidence type="ECO:0000313" key="3">
    <source>
        <dbReference type="Proteomes" id="UP000272025"/>
    </source>
</evidence>
<keyword evidence="1" id="KW-0472">Membrane</keyword>
<protein>
    <submittedName>
        <fullName evidence="2">Uncharacterized protein</fullName>
    </submittedName>
</protein>
<organism evidence="2 3">
    <name type="scientific">Sodiomyces alkalinus (strain CBS 110278 / VKM F-3762 / F11)</name>
    <name type="common">Alkaliphilic filamentous fungus</name>
    <dbReference type="NCBI Taxonomy" id="1314773"/>
    <lineage>
        <taxon>Eukaryota</taxon>
        <taxon>Fungi</taxon>
        <taxon>Dikarya</taxon>
        <taxon>Ascomycota</taxon>
        <taxon>Pezizomycotina</taxon>
        <taxon>Sordariomycetes</taxon>
        <taxon>Hypocreomycetidae</taxon>
        <taxon>Glomerellales</taxon>
        <taxon>Plectosphaerellaceae</taxon>
        <taxon>Sodiomyces</taxon>
    </lineage>
</organism>
<keyword evidence="1" id="KW-0812">Transmembrane</keyword>
<evidence type="ECO:0000313" key="2">
    <source>
        <dbReference type="EMBL" id="ROT41652.1"/>
    </source>
</evidence>
<accession>A0A3N2Q4G8</accession>
<gene>
    <name evidence="2" type="ORF">SODALDRAFT_125126</name>
</gene>
<dbReference type="EMBL" id="ML119052">
    <property type="protein sequence ID" value="ROT41652.1"/>
    <property type="molecule type" value="Genomic_DNA"/>
</dbReference>
<name>A0A3N2Q4G8_SODAK</name>
<keyword evidence="1" id="KW-1133">Transmembrane helix</keyword>
<proteinExistence type="predicted"/>
<dbReference type="Proteomes" id="UP000272025">
    <property type="component" value="Unassembled WGS sequence"/>
</dbReference>
<keyword evidence="3" id="KW-1185">Reference proteome</keyword>
<feature type="transmembrane region" description="Helical" evidence="1">
    <location>
        <begin position="21"/>
        <end position="41"/>
    </location>
</feature>
<dbReference type="GeneID" id="39575136"/>
<sequence length="85" mass="9886">MGQRLAASRQNTHTSYVLLRYAFLLLFLFLLFRFFLVFPWLPSRRIHISESGKMGEHFVRNELKFSGSVGQFRDLSAPQGYTTAI</sequence>
<evidence type="ECO:0000256" key="1">
    <source>
        <dbReference type="SAM" id="Phobius"/>
    </source>
</evidence>
<reference evidence="2 3" key="1">
    <citation type="journal article" date="2018" name="Mol. Ecol.">
        <title>The obligate alkalophilic soda-lake fungus Sodiomyces alkalinus has shifted to a protein diet.</title>
        <authorList>
            <person name="Grum-Grzhimaylo A.A."/>
            <person name="Falkoski D.L."/>
            <person name="van den Heuvel J."/>
            <person name="Valero-Jimenez C.A."/>
            <person name="Min B."/>
            <person name="Choi I.G."/>
            <person name="Lipzen A."/>
            <person name="Daum C.G."/>
            <person name="Aanen D.K."/>
            <person name="Tsang A."/>
            <person name="Henrissat B."/>
            <person name="Bilanenko E.N."/>
            <person name="de Vries R.P."/>
            <person name="van Kan J.A.L."/>
            <person name="Grigoriev I.V."/>
            <person name="Debets A.J.M."/>
        </authorList>
    </citation>
    <scope>NUCLEOTIDE SEQUENCE [LARGE SCALE GENOMIC DNA]</scope>
    <source>
        <strain evidence="2 3">F11</strain>
    </source>
</reference>